<dbReference type="EMBL" id="CAJNOR010002043">
    <property type="protein sequence ID" value="CAF1239178.1"/>
    <property type="molecule type" value="Genomic_DNA"/>
</dbReference>
<feature type="region of interest" description="Disordered" evidence="1">
    <location>
        <begin position="206"/>
        <end position="226"/>
    </location>
</feature>
<evidence type="ECO:0000256" key="1">
    <source>
        <dbReference type="SAM" id="MobiDB-lite"/>
    </source>
</evidence>
<proteinExistence type="predicted"/>
<evidence type="ECO:0000313" key="6">
    <source>
        <dbReference type="EMBL" id="CAF1239178.1"/>
    </source>
</evidence>
<keyword evidence="3" id="KW-0732">Signal</keyword>
<accession>A0A813XZM2</accession>
<evidence type="ECO:0000256" key="3">
    <source>
        <dbReference type="SAM" id="SignalP"/>
    </source>
</evidence>
<gene>
    <name evidence="5" type="ORF">EDS130_LOCUS8516</name>
    <name evidence="6" type="ORF">XAT740_LOCUS25644</name>
</gene>
<evidence type="ECO:0000313" key="7">
    <source>
        <dbReference type="Proteomes" id="UP000663828"/>
    </source>
</evidence>
<dbReference type="InterPro" id="IPR053891">
    <property type="entry name" value="Shisa_N"/>
</dbReference>
<keyword evidence="2" id="KW-0812">Transmembrane</keyword>
<dbReference type="OrthoDB" id="10063798at2759"/>
<comment type="caution">
    <text evidence="5">The sequence shown here is derived from an EMBL/GenBank/DDBJ whole genome shotgun (WGS) entry which is preliminary data.</text>
</comment>
<dbReference type="Proteomes" id="UP000663852">
    <property type="component" value="Unassembled WGS sequence"/>
</dbReference>
<feature type="signal peptide" evidence="3">
    <location>
        <begin position="1"/>
        <end position="23"/>
    </location>
</feature>
<dbReference type="EMBL" id="CAJNOJ010000027">
    <property type="protein sequence ID" value="CAF0875584.1"/>
    <property type="molecule type" value="Genomic_DNA"/>
</dbReference>
<keyword evidence="7" id="KW-1185">Reference proteome</keyword>
<dbReference type="AlphaFoldDB" id="A0A813XZM2"/>
<feature type="transmembrane region" description="Helical" evidence="2">
    <location>
        <begin position="168"/>
        <end position="186"/>
    </location>
</feature>
<evidence type="ECO:0000259" key="4">
    <source>
        <dbReference type="Pfam" id="PF13908"/>
    </source>
</evidence>
<keyword evidence="2" id="KW-0472">Membrane</keyword>
<evidence type="ECO:0000256" key="2">
    <source>
        <dbReference type="SAM" id="Phobius"/>
    </source>
</evidence>
<feature type="domain" description="Shisa N-terminal" evidence="4">
    <location>
        <begin position="112"/>
        <end position="156"/>
    </location>
</feature>
<protein>
    <recommendedName>
        <fullName evidence="4">Shisa N-terminal domain-containing protein</fullName>
    </recommendedName>
</protein>
<sequence>MICNRLYQSLICLMIMLFSSTEGKGFGGRGGSGGFKTGSRGPGTFGGASSFSRGNSINAMNKPRSGSSFKSNAASFAAGAAGGLAAYTLMRSMSHSYHARPSDYYRPGYGIGDTCVNNEDMNGTSFGTFRCPLYGFSPDELQCCGEPNKQYCCSRRGISRNSNSSAHFAWIVLIIACLLLVILLWARRCRKQKDMVMIPTEPPMNQPPPFYNPPPPPMSYPPPPAANPYAYPPQNYPGNFNPYAQQSQPFNSY</sequence>
<reference evidence="5" key="1">
    <citation type="submission" date="2021-02" db="EMBL/GenBank/DDBJ databases">
        <authorList>
            <person name="Nowell W R."/>
        </authorList>
    </citation>
    <scope>NUCLEOTIDE SEQUENCE</scope>
</reference>
<feature type="chain" id="PRO_5035598877" description="Shisa N-terminal domain-containing protein" evidence="3">
    <location>
        <begin position="24"/>
        <end position="253"/>
    </location>
</feature>
<dbReference type="Proteomes" id="UP000663828">
    <property type="component" value="Unassembled WGS sequence"/>
</dbReference>
<dbReference type="Pfam" id="PF13908">
    <property type="entry name" value="Shisa_N"/>
    <property type="match status" value="1"/>
</dbReference>
<evidence type="ECO:0000313" key="8">
    <source>
        <dbReference type="Proteomes" id="UP000663852"/>
    </source>
</evidence>
<organism evidence="5 8">
    <name type="scientific">Adineta ricciae</name>
    <name type="common">Rotifer</name>
    <dbReference type="NCBI Taxonomy" id="249248"/>
    <lineage>
        <taxon>Eukaryota</taxon>
        <taxon>Metazoa</taxon>
        <taxon>Spiralia</taxon>
        <taxon>Gnathifera</taxon>
        <taxon>Rotifera</taxon>
        <taxon>Eurotatoria</taxon>
        <taxon>Bdelloidea</taxon>
        <taxon>Adinetida</taxon>
        <taxon>Adinetidae</taxon>
        <taxon>Adineta</taxon>
    </lineage>
</organism>
<keyword evidence="2" id="KW-1133">Transmembrane helix</keyword>
<name>A0A813XZM2_ADIRI</name>
<evidence type="ECO:0000313" key="5">
    <source>
        <dbReference type="EMBL" id="CAF0875584.1"/>
    </source>
</evidence>